<organism evidence="1 2">
    <name type="scientific">Burkholderia territorii</name>
    <dbReference type="NCBI Taxonomy" id="1503055"/>
    <lineage>
        <taxon>Bacteria</taxon>
        <taxon>Pseudomonadati</taxon>
        <taxon>Pseudomonadota</taxon>
        <taxon>Betaproteobacteria</taxon>
        <taxon>Burkholderiales</taxon>
        <taxon>Burkholderiaceae</taxon>
        <taxon>Burkholderia</taxon>
        <taxon>Burkholderia cepacia complex</taxon>
    </lineage>
</organism>
<dbReference type="EMBL" id="VZOL01000361">
    <property type="protein sequence ID" value="KAB0662069.1"/>
    <property type="molecule type" value="Genomic_DNA"/>
</dbReference>
<comment type="caution">
    <text evidence="1">The sequence shown here is derived from an EMBL/GenBank/DDBJ whole genome shotgun (WGS) entry which is preliminary data.</text>
</comment>
<dbReference type="GO" id="GO:0042910">
    <property type="term" value="F:xenobiotic transmembrane transporter activity"/>
    <property type="evidence" value="ECO:0007669"/>
    <property type="project" value="TreeGrafter"/>
</dbReference>
<dbReference type="Gene3D" id="3.30.70.1440">
    <property type="entry name" value="Multidrug efflux transporter AcrB pore domain"/>
    <property type="match status" value="1"/>
</dbReference>
<protein>
    <submittedName>
        <fullName evidence="1">Efflux RND transporter permease subunit</fullName>
    </submittedName>
</protein>
<reference evidence="1 2" key="1">
    <citation type="submission" date="2019-09" db="EMBL/GenBank/DDBJ databases">
        <title>Draft genome sequences of 48 bacterial type strains from the CCUG.</title>
        <authorList>
            <person name="Tunovic T."/>
            <person name="Pineiro-Iglesias B."/>
            <person name="Unosson C."/>
            <person name="Inganas E."/>
            <person name="Ohlen M."/>
            <person name="Cardew S."/>
            <person name="Jensie-Markopoulos S."/>
            <person name="Salva-Serra F."/>
            <person name="Jaen-Luchoro D."/>
            <person name="Karlsson R."/>
            <person name="Svensson-Stadler L."/>
            <person name="Chun J."/>
            <person name="Moore E."/>
        </authorList>
    </citation>
    <scope>NUCLEOTIDE SEQUENCE [LARGE SCALE GENOMIC DNA]</scope>
    <source>
        <strain evidence="1 2">CCUG 65687</strain>
    </source>
</reference>
<dbReference type="Pfam" id="PF00873">
    <property type="entry name" value="ACR_tran"/>
    <property type="match status" value="1"/>
</dbReference>
<dbReference type="Gene3D" id="3.30.2090.10">
    <property type="entry name" value="Multidrug efflux transporter AcrB TolC docking domain, DN and DC subdomains"/>
    <property type="match status" value="2"/>
</dbReference>
<dbReference type="InterPro" id="IPR001036">
    <property type="entry name" value="Acrflvin-R"/>
</dbReference>
<dbReference type="SUPFAM" id="SSF82693">
    <property type="entry name" value="Multidrug efflux transporter AcrB pore domain, PN1, PN2, PC1 and PC2 subdomains"/>
    <property type="match status" value="2"/>
</dbReference>
<dbReference type="GO" id="GO:0005886">
    <property type="term" value="C:plasma membrane"/>
    <property type="evidence" value="ECO:0007669"/>
    <property type="project" value="TreeGrafter"/>
</dbReference>
<dbReference type="PANTHER" id="PTHR32063:SF8">
    <property type="entry name" value="CATION EFFLUX PROTEIN"/>
    <property type="match status" value="1"/>
</dbReference>
<gene>
    <name evidence="1" type="ORF">F7R13_21910</name>
</gene>
<dbReference type="RefSeq" id="WP_059450221.1">
    <property type="nucleotide sequence ID" value="NZ_CABVPO010000001.1"/>
</dbReference>
<accession>A0A6L3NBW2</accession>
<dbReference type="AlphaFoldDB" id="A0A6L3NBW2"/>
<dbReference type="PANTHER" id="PTHR32063">
    <property type="match status" value="1"/>
</dbReference>
<name>A0A6L3NBW2_9BURK</name>
<dbReference type="PRINTS" id="PR00702">
    <property type="entry name" value="ACRIFLAVINRP"/>
</dbReference>
<dbReference type="SUPFAM" id="SSF82714">
    <property type="entry name" value="Multidrug efflux transporter AcrB TolC docking domain, DN and DC subdomains"/>
    <property type="match status" value="1"/>
</dbReference>
<evidence type="ECO:0000313" key="2">
    <source>
        <dbReference type="Proteomes" id="UP000473571"/>
    </source>
</evidence>
<dbReference type="InterPro" id="IPR027463">
    <property type="entry name" value="AcrB_DN_DC_subdom"/>
</dbReference>
<proteinExistence type="predicted"/>
<dbReference type="Proteomes" id="UP000473571">
    <property type="component" value="Unassembled WGS sequence"/>
</dbReference>
<dbReference type="Gene3D" id="3.30.70.1430">
    <property type="entry name" value="Multidrug efflux transporter AcrB pore domain"/>
    <property type="match status" value="2"/>
</dbReference>
<sequence>MWIVNLALRRPYTFIVMAIMIVLATPLALMRTPVDVLPAVNIPVISVIWNYTGFSAKEMTNRITAVHERILTTTVNNIQHIESTSLPGIAVVKVFLQPGANVQTAIAQTVSSAQAIVRQMPQGATPPLVITYSASSIPVIQLGLSSKTLSEQSLADIALNFLRPQLITIPGAQIPFPYGGRTRVVAIDLDPQALLAKGLTPADIVNAVNAQNLVLPTGTAKMGQTEYRIDTNASADTVADISGLPVQTVNGATTYLREVASVRDGFAPQTNVVRQNGQRGVLMSILKTGDASTLKVVSDLKALLPKVIPTLPEGLTITPLFDQSVFVNAAVQGVIHEALIAAVLTAMMILLFLGNWRSTLIIAISIPLSIFTSLIALAALGETINIMTLGGLALAVGILVDDATVTIENIERHLHLGTNLHDAILEGAGEIAVPAFVSTLCICIVFVPMFFLTGVARFLFVPLAEAVVFAMLASYVLSRTLVPTLAMLLFRPQQASTGPDPSTSRFARLHHAFNAAFERLRAWYIVLLSILLVRRRFYATCFLGFCVLSTGLVFVLGRDFFPNADSGNIRLHMRAPTGYRIEETARLADQVERVIREAVPPDELGAIVDNLGLPVSGINLSYSNSGTIGTLDGELMIALKPGHRSTQHYVQTLRTLLPQRFPGVEFFFQPSDIITQILNFGQPAAIDVQVLGNDLASNMAIASSLMKKIRQIPGTVDVHVLQRNDEPTLVADMDRTRMQQLSLSAQNVAQNMLISLSGSSQTTPSFWINPRTGVQYPLQIQTPQYNIASIDDLLGTPISASGRTGMPLQLLGNLVRIRPVSNPAVITHYNIRPAIDLYVSVEGRDLGSVAGAIDRVVSDARATLPRGTDLTVRGQVETMRTSYIGLGAGVAMAIVLVYLLIVVNFQSWLDPLIIISAMPAALAGIAWMLFITGTHLSVPALTGAIMTVGVATANSILVVSFARQRLAAGAPPLTAALEAGATRIRPVLMTALAMIIGMVPMALGLGEGAEQNAPLGRAVIGGLLFATVSTLLFVPLVFGGVHSRLARRRARQAGH</sequence>
<dbReference type="Gene3D" id="3.30.70.1320">
    <property type="entry name" value="Multidrug efflux transporter AcrB pore domain like"/>
    <property type="match status" value="1"/>
</dbReference>
<evidence type="ECO:0000313" key="1">
    <source>
        <dbReference type="EMBL" id="KAB0662069.1"/>
    </source>
</evidence>
<dbReference type="Gene3D" id="1.20.1640.10">
    <property type="entry name" value="Multidrug efflux transporter AcrB transmembrane domain"/>
    <property type="match status" value="2"/>
</dbReference>
<dbReference type="SUPFAM" id="SSF82866">
    <property type="entry name" value="Multidrug efflux transporter AcrB transmembrane domain"/>
    <property type="match status" value="2"/>
</dbReference>